<evidence type="ECO:0000256" key="1">
    <source>
        <dbReference type="SAM" id="Phobius"/>
    </source>
</evidence>
<feature type="transmembrane region" description="Helical" evidence="1">
    <location>
        <begin position="196"/>
        <end position="221"/>
    </location>
</feature>
<keyword evidence="1" id="KW-1133">Transmembrane helix</keyword>
<name>A0ABU3RSR7_9MICO</name>
<dbReference type="EMBL" id="JAWDIU010000001">
    <property type="protein sequence ID" value="MDU0325942.1"/>
    <property type="molecule type" value="Genomic_DNA"/>
</dbReference>
<evidence type="ECO:0000313" key="3">
    <source>
        <dbReference type="Proteomes" id="UP001256673"/>
    </source>
</evidence>
<keyword evidence="3" id="KW-1185">Reference proteome</keyword>
<gene>
    <name evidence="2" type="ORF">RWH43_04145</name>
</gene>
<feature type="transmembrane region" description="Helical" evidence="1">
    <location>
        <begin position="143"/>
        <end position="161"/>
    </location>
</feature>
<comment type="caution">
    <text evidence="2">The sequence shown here is derived from an EMBL/GenBank/DDBJ whole genome shotgun (WGS) entry which is preliminary data.</text>
</comment>
<protein>
    <submittedName>
        <fullName evidence="2">Uncharacterized protein</fullName>
    </submittedName>
</protein>
<feature type="transmembrane region" description="Helical" evidence="1">
    <location>
        <begin position="101"/>
        <end position="123"/>
    </location>
</feature>
<reference evidence="2 3" key="1">
    <citation type="submission" date="2023-09" db="EMBL/GenBank/DDBJ databases">
        <title>Microbacterium fusihabitans sp. nov., Microbacterium phycihabitans sp. nov., and Microbacterium cervinum sp. nov., isolated from dried seaweeds of beach.</title>
        <authorList>
            <person name="Lee S.D."/>
        </authorList>
    </citation>
    <scope>NUCLEOTIDE SEQUENCE [LARGE SCALE GENOMIC DNA]</scope>
    <source>
        <strain evidence="2 3">KSW2-21</strain>
    </source>
</reference>
<proteinExistence type="predicted"/>
<organism evidence="2 3">
    <name type="scientific">Microbacterium algihabitans</name>
    <dbReference type="NCBI Taxonomy" id="3075992"/>
    <lineage>
        <taxon>Bacteria</taxon>
        <taxon>Bacillati</taxon>
        <taxon>Actinomycetota</taxon>
        <taxon>Actinomycetes</taxon>
        <taxon>Micrococcales</taxon>
        <taxon>Microbacteriaceae</taxon>
        <taxon>Microbacterium</taxon>
    </lineage>
</organism>
<dbReference type="RefSeq" id="WP_154096826.1">
    <property type="nucleotide sequence ID" value="NZ_JAWDIU010000001.1"/>
</dbReference>
<evidence type="ECO:0000313" key="2">
    <source>
        <dbReference type="EMBL" id="MDU0325942.1"/>
    </source>
</evidence>
<accession>A0ABU3RSR7</accession>
<sequence>METVRHVRGHALLTAAGRRLEPLHPSWVERHPAAAGWIWLAAMAVLIVVVDLADGPEPLRVAVSLSAALPSLGATLLVLSQTPRAHLESEPSILGHFFARFFALLGALILWIGSVVLGAAVAVQLTEDSRSNTEAAWEEALEIFGAVVPFIVAVLWAVLIFRCVGYIARLRGWAPVPTRHRIPEQFFAESPRTRRVVVGLAHPALLLVAGTLSIVLVFVAAGEVAFSDAL</sequence>
<feature type="transmembrane region" description="Helical" evidence="1">
    <location>
        <begin position="59"/>
        <end position="80"/>
    </location>
</feature>
<feature type="transmembrane region" description="Helical" evidence="1">
    <location>
        <begin position="34"/>
        <end position="53"/>
    </location>
</feature>
<dbReference type="Proteomes" id="UP001256673">
    <property type="component" value="Unassembled WGS sequence"/>
</dbReference>
<keyword evidence="1" id="KW-0812">Transmembrane</keyword>
<keyword evidence="1" id="KW-0472">Membrane</keyword>